<feature type="transmembrane region" description="Helical" evidence="5">
    <location>
        <begin position="160"/>
        <end position="179"/>
    </location>
</feature>
<keyword evidence="2 5" id="KW-0812">Transmembrane</keyword>
<evidence type="ECO:0000256" key="1">
    <source>
        <dbReference type="ARBA" id="ARBA00004651"/>
    </source>
</evidence>
<accession>A0A4P7GR22</accession>
<comment type="subcellular location">
    <subcellularLocation>
        <location evidence="1">Cell membrane</location>
        <topology evidence="1">Multi-pass membrane protein</topology>
    </subcellularLocation>
</comment>
<evidence type="ECO:0000259" key="6">
    <source>
        <dbReference type="PROSITE" id="PS50850"/>
    </source>
</evidence>
<dbReference type="Pfam" id="PF07690">
    <property type="entry name" value="MFS_1"/>
    <property type="match status" value="2"/>
</dbReference>
<gene>
    <name evidence="7" type="ORF">EXE57_14420</name>
</gene>
<evidence type="ECO:0000256" key="3">
    <source>
        <dbReference type="ARBA" id="ARBA00022989"/>
    </source>
</evidence>
<dbReference type="SUPFAM" id="SSF103473">
    <property type="entry name" value="MFS general substrate transporter"/>
    <property type="match status" value="1"/>
</dbReference>
<dbReference type="PROSITE" id="PS50850">
    <property type="entry name" value="MFS"/>
    <property type="match status" value="1"/>
</dbReference>
<evidence type="ECO:0000256" key="2">
    <source>
        <dbReference type="ARBA" id="ARBA00022692"/>
    </source>
</evidence>
<dbReference type="PROSITE" id="PS00216">
    <property type="entry name" value="SUGAR_TRANSPORT_1"/>
    <property type="match status" value="1"/>
</dbReference>
<evidence type="ECO:0000256" key="4">
    <source>
        <dbReference type="ARBA" id="ARBA00023136"/>
    </source>
</evidence>
<feature type="transmembrane region" description="Helical" evidence="5">
    <location>
        <begin position="373"/>
        <end position="395"/>
    </location>
</feature>
<keyword evidence="8" id="KW-1185">Reference proteome</keyword>
<proteinExistence type="predicted"/>
<dbReference type="InterPro" id="IPR005829">
    <property type="entry name" value="Sugar_transporter_CS"/>
</dbReference>
<dbReference type="Gene3D" id="1.20.1250.20">
    <property type="entry name" value="MFS general substrate transporter like domains"/>
    <property type="match status" value="2"/>
</dbReference>
<keyword evidence="4 5" id="KW-0472">Membrane</keyword>
<dbReference type="PANTHER" id="PTHR23528">
    <property type="match status" value="1"/>
</dbReference>
<feature type="transmembrane region" description="Helical" evidence="5">
    <location>
        <begin position="28"/>
        <end position="52"/>
    </location>
</feature>
<dbReference type="OrthoDB" id="7584869at2"/>
<keyword evidence="3 5" id="KW-1133">Transmembrane helix</keyword>
<dbReference type="InterPro" id="IPR036259">
    <property type="entry name" value="MFS_trans_sf"/>
</dbReference>
<evidence type="ECO:0000313" key="7">
    <source>
        <dbReference type="EMBL" id="QBR94524.1"/>
    </source>
</evidence>
<dbReference type="Proteomes" id="UP000294894">
    <property type="component" value="Chromosome"/>
</dbReference>
<name>A0A4P7GR22_9ACTN</name>
<feature type="domain" description="Major facilitator superfamily (MFS) profile" evidence="6">
    <location>
        <begin position="26"/>
        <end position="425"/>
    </location>
</feature>
<dbReference type="KEGG" id="noy:EXE57_14420"/>
<dbReference type="GO" id="GO:0005886">
    <property type="term" value="C:plasma membrane"/>
    <property type="evidence" value="ECO:0007669"/>
    <property type="project" value="UniProtKB-SubCell"/>
</dbReference>
<evidence type="ECO:0000256" key="5">
    <source>
        <dbReference type="SAM" id="Phobius"/>
    </source>
</evidence>
<feature type="transmembrane region" description="Helical" evidence="5">
    <location>
        <begin position="310"/>
        <end position="329"/>
    </location>
</feature>
<dbReference type="EMBL" id="CP038267">
    <property type="protein sequence ID" value="QBR94524.1"/>
    <property type="molecule type" value="Genomic_DNA"/>
</dbReference>
<dbReference type="PANTHER" id="PTHR23528:SF1">
    <property type="entry name" value="MAJOR FACILITATOR SUPERFAMILY (MFS) PROFILE DOMAIN-CONTAINING PROTEIN"/>
    <property type="match status" value="1"/>
</dbReference>
<evidence type="ECO:0000313" key="8">
    <source>
        <dbReference type="Proteomes" id="UP000294894"/>
    </source>
</evidence>
<feature type="transmembrane region" description="Helical" evidence="5">
    <location>
        <begin position="279"/>
        <end position="298"/>
    </location>
</feature>
<dbReference type="InterPro" id="IPR011701">
    <property type="entry name" value="MFS"/>
</dbReference>
<protein>
    <submittedName>
        <fullName evidence="7">MFS transporter</fullName>
    </submittedName>
</protein>
<feature type="transmembrane region" description="Helical" evidence="5">
    <location>
        <begin position="401"/>
        <end position="421"/>
    </location>
</feature>
<organism evidence="7 8">
    <name type="scientific">Nocardioides euryhalodurans</name>
    <dbReference type="NCBI Taxonomy" id="2518370"/>
    <lineage>
        <taxon>Bacteria</taxon>
        <taxon>Bacillati</taxon>
        <taxon>Actinomycetota</taxon>
        <taxon>Actinomycetes</taxon>
        <taxon>Propionibacteriales</taxon>
        <taxon>Nocardioidaceae</taxon>
        <taxon>Nocardioides</taxon>
    </lineage>
</organism>
<dbReference type="InterPro" id="IPR020846">
    <property type="entry name" value="MFS_dom"/>
</dbReference>
<sequence>MSGSQSPSEGHTALDAPHAPPPVGWGFIALYAASYTGGSLLFLAPLLVSLALKVNDLVGIGAAPGNLAMVTGIGSLLAIVANPLFGRLSDRTTARWGMRRPWMVTGVAAGALGTMVVATAPNITVVLVGWCICQVFFNATLAAQAAVLADQVPTQQRGAVSGLLGLAVPAASVAGTYLVQRFDYSTVLMFAVPCAVGGAAVLLFVWRLPDRRLAAEDKPPWSLRELAGTFFVSPRRNPDFAWAFLSRFLLVMAYAFLVTFQAFFLIAQVGSSEDAVPRQVYLGTVVQSVALVLVAPVAGRLSDRLGRRKVFVMVAAVIYASALFVIAGADSFDGYLVGMAIGGVGFGMYMAVDLALVVDVLSDPRTAAKDLGVLNIAGALPFALAPALAPGLLALGDGSYAILYAVAGACALAGAASIAPVRGVR</sequence>
<feature type="transmembrane region" description="Helical" evidence="5">
    <location>
        <begin position="244"/>
        <end position="267"/>
    </location>
</feature>
<reference evidence="7 8" key="1">
    <citation type="submission" date="2019-03" db="EMBL/GenBank/DDBJ databases">
        <title>Three New Species of Nocardioides, Nocardioides euryhalodurans sp. nov., Nocardioides seonyuensis sp. nov. and Nocardioides eburneoflavus sp. nov., Iolated from Soil.</title>
        <authorList>
            <person name="Roh S.G."/>
            <person name="Lee C."/>
            <person name="Kim M.-K."/>
            <person name="Kim S.B."/>
        </authorList>
    </citation>
    <scope>NUCLEOTIDE SEQUENCE [LARGE SCALE GENOMIC DNA]</scope>
    <source>
        <strain evidence="7 8">MMS17-SY117</strain>
    </source>
</reference>
<dbReference type="AlphaFoldDB" id="A0A4P7GR22"/>
<feature type="transmembrane region" description="Helical" evidence="5">
    <location>
        <begin position="335"/>
        <end position="361"/>
    </location>
</feature>
<dbReference type="GO" id="GO:0022857">
    <property type="term" value="F:transmembrane transporter activity"/>
    <property type="evidence" value="ECO:0007669"/>
    <property type="project" value="InterPro"/>
</dbReference>
<feature type="transmembrane region" description="Helical" evidence="5">
    <location>
        <begin position="58"/>
        <end position="81"/>
    </location>
</feature>
<feature type="transmembrane region" description="Helical" evidence="5">
    <location>
        <begin position="185"/>
        <end position="206"/>
    </location>
</feature>